<dbReference type="PANTHER" id="PTHR31100">
    <property type="entry name" value="AT-HOOK MOTIF NUCLEAR-LOCALIZED PROTEIN 15"/>
    <property type="match status" value="1"/>
</dbReference>
<protein>
    <submittedName>
        <fullName evidence="3">DNA-binding protein ESCAROLA</fullName>
    </submittedName>
</protein>
<dbReference type="PANTHER" id="PTHR31100:SF69">
    <property type="entry name" value="AT-HOOK MOTIF NUCLEAR-LOCALIZED PROTEIN 17-RELATED"/>
    <property type="match status" value="1"/>
</dbReference>
<dbReference type="EMBL" id="JAUJYN010000009">
    <property type="protein sequence ID" value="KAK1264183.1"/>
    <property type="molecule type" value="Genomic_DNA"/>
</dbReference>
<dbReference type="Gene3D" id="3.30.1330.80">
    <property type="entry name" value="Hypothetical protein, similar to alpha- acetolactate decarboxylase, domain 2"/>
    <property type="match status" value="1"/>
</dbReference>
<feature type="compositionally biased region" description="Basic and acidic residues" evidence="1">
    <location>
        <begin position="1"/>
        <end position="10"/>
    </location>
</feature>
<accession>A0AAV9AJ66</accession>
<feature type="domain" description="PPC" evidence="2">
    <location>
        <begin position="104"/>
        <end position="249"/>
    </location>
</feature>
<evidence type="ECO:0000313" key="3">
    <source>
        <dbReference type="EMBL" id="KAK1264183.1"/>
    </source>
</evidence>
<evidence type="ECO:0000313" key="4">
    <source>
        <dbReference type="Proteomes" id="UP001179952"/>
    </source>
</evidence>
<organism evidence="3 4">
    <name type="scientific">Acorus gramineus</name>
    <name type="common">Dwarf sweet flag</name>
    <dbReference type="NCBI Taxonomy" id="55184"/>
    <lineage>
        <taxon>Eukaryota</taxon>
        <taxon>Viridiplantae</taxon>
        <taxon>Streptophyta</taxon>
        <taxon>Embryophyta</taxon>
        <taxon>Tracheophyta</taxon>
        <taxon>Spermatophyta</taxon>
        <taxon>Magnoliopsida</taxon>
        <taxon>Liliopsida</taxon>
        <taxon>Acoraceae</taxon>
        <taxon>Acorus</taxon>
    </lineage>
</organism>
<dbReference type="GO" id="GO:0003680">
    <property type="term" value="F:minor groove of adenine-thymine-rich DNA binding"/>
    <property type="evidence" value="ECO:0007669"/>
    <property type="project" value="InterPro"/>
</dbReference>
<dbReference type="SUPFAM" id="SSF117856">
    <property type="entry name" value="AF0104/ALDC/Ptd012-like"/>
    <property type="match status" value="1"/>
</dbReference>
<dbReference type="Pfam" id="PF03479">
    <property type="entry name" value="PCC"/>
    <property type="match status" value="1"/>
</dbReference>
<feature type="region of interest" description="Disordered" evidence="1">
    <location>
        <begin position="1"/>
        <end position="105"/>
    </location>
</feature>
<feature type="compositionally biased region" description="Low complexity" evidence="1">
    <location>
        <begin position="237"/>
        <end position="254"/>
    </location>
</feature>
<proteinExistence type="predicted"/>
<dbReference type="PROSITE" id="PS51742">
    <property type="entry name" value="PPC"/>
    <property type="match status" value="1"/>
</dbReference>
<feature type="region of interest" description="Disordered" evidence="1">
    <location>
        <begin position="237"/>
        <end position="276"/>
    </location>
</feature>
<sequence length="307" mass="31673">MRSEYEERTRRGPPPIFTNLHHHHHPHYQTSDEVDSSSAPQQPPPPPPLTKPNNKRHSPTPSSSAAPHGGDGATIEVVRRPRGRPPGSKNRPKPPIVVTRDPDPPSVLPHVLEVPAGADVADSLHRFSLRRAIGLSVLSASGPVSNVTLRSAGSGGGPAGVVTFHGRFEILSISATFFPPSFNLPPAAAAASLSVALAGPQGQVVGGTVAGPLIAAGTVVVVAAAFGSPSYHRLPAQEEAASASASDPEAAVAADSDHSNHQGRGPPPPHRGAAVSASCGMSIYGGHLPSDVVWAPTPRPPPPHHHY</sequence>
<dbReference type="AlphaFoldDB" id="A0AAV9AJ66"/>
<feature type="compositionally biased region" description="Polar residues" evidence="1">
    <location>
        <begin position="28"/>
        <end position="39"/>
    </location>
</feature>
<gene>
    <name evidence="3" type="ORF">QJS04_geneDACA011966</name>
</gene>
<feature type="compositionally biased region" description="Pro residues" evidence="1">
    <location>
        <begin position="41"/>
        <end position="50"/>
    </location>
</feature>
<dbReference type="Proteomes" id="UP001179952">
    <property type="component" value="Unassembled WGS sequence"/>
</dbReference>
<dbReference type="InterPro" id="IPR014476">
    <property type="entry name" value="AHL15-29"/>
</dbReference>
<dbReference type="InterPro" id="IPR005175">
    <property type="entry name" value="PPC_dom"/>
</dbReference>
<dbReference type="GO" id="GO:0005634">
    <property type="term" value="C:nucleus"/>
    <property type="evidence" value="ECO:0007669"/>
    <property type="project" value="TreeGrafter"/>
</dbReference>
<reference evidence="3" key="1">
    <citation type="journal article" date="2023" name="Nat. Commun.">
        <title>Diploid and tetraploid genomes of Acorus and the evolution of monocots.</title>
        <authorList>
            <person name="Ma L."/>
            <person name="Liu K.W."/>
            <person name="Li Z."/>
            <person name="Hsiao Y.Y."/>
            <person name="Qi Y."/>
            <person name="Fu T."/>
            <person name="Tang G.D."/>
            <person name="Zhang D."/>
            <person name="Sun W.H."/>
            <person name="Liu D.K."/>
            <person name="Li Y."/>
            <person name="Chen G.Z."/>
            <person name="Liu X.D."/>
            <person name="Liao X.Y."/>
            <person name="Jiang Y.T."/>
            <person name="Yu X."/>
            <person name="Hao Y."/>
            <person name="Huang J."/>
            <person name="Zhao X.W."/>
            <person name="Ke S."/>
            <person name="Chen Y.Y."/>
            <person name="Wu W.L."/>
            <person name="Hsu J.L."/>
            <person name="Lin Y.F."/>
            <person name="Huang M.D."/>
            <person name="Li C.Y."/>
            <person name="Huang L."/>
            <person name="Wang Z.W."/>
            <person name="Zhao X."/>
            <person name="Zhong W.Y."/>
            <person name="Peng D.H."/>
            <person name="Ahmad S."/>
            <person name="Lan S."/>
            <person name="Zhang J.S."/>
            <person name="Tsai W.C."/>
            <person name="Van de Peer Y."/>
            <person name="Liu Z.J."/>
        </authorList>
    </citation>
    <scope>NUCLEOTIDE SEQUENCE</scope>
    <source>
        <strain evidence="3">SCP</strain>
    </source>
</reference>
<evidence type="ECO:0000256" key="1">
    <source>
        <dbReference type="SAM" id="MobiDB-lite"/>
    </source>
</evidence>
<keyword evidence="4" id="KW-1185">Reference proteome</keyword>
<comment type="caution">
    <text evidence="3">The sequence shown here is derived from an EMBL/GenBank/DDBJ whole genome shotgun (WGS) entry which is preliminary data.</text>
</comment>
<dbReference type="CDD" id="cd11378">
    <property type="entry name" value="DUF296"/>
    <property type="match status" value="1"/>
</dbReference>
<reference evidence="3" key="2">
    <citation type="submission" date="2023-06" db="EMBL/GenBank/DDBJ databases">
        <authorList>
            <person name="Ma L."/>
            <person name="Liu K.-W."/>
            <person name="Li Z."/>
            <person name="Hsiao Y.-Y."/>
            <person name="Qi Y."/>
            <person name="Fu T."/>
            <person name="Tang G."/>
            <person name="Zhang D."/>
            <person name="Sun W.-H."/>
            <person name="Liu D.-K."/>
            <person name="Li Y."/>
            <person name="Chen G.-Z."/>
            <person name="Liu X.-D."/>
            <person name="Liao X.-Y."/>
            <person name="Jiang Y.-T."/>
            <person name="Yu X."/>
            <person name="Hao Y."/>
            <person name="Huang J."/>
            <person name="Zhao X.-W."/>
            <person name="Ke S."/>
            <person name="Chen Y.-Y."/>
            <person name="Wu W.-L."/>
            <person name="Hsu J.-L."/>
            <person name="Lin Y.-F."/>
            <person name="Huang M.-D."/>
            <person name="Li C.-Y."/>
            <person name="Huang L."/>
            <person name="Wang Z.-W."/>
            <person name="Zhao X."/>
            <person name="Zhong W.-Y."/>
            <person name="Peng D.-H."/>
            <person name="Ahmad S."/>
            <person name="Lan S."/>
            <person name="Zhang J.-S."/>
            <person name="Tsai W.-C."/>
            <person name="Van De Peer Y."/>
            <person name="Liu Z.-J."/>
        </authorList>
    </citation>
    <scope>NUCLEOTIDE SEQUENCE</scope>
    <source>
        <strain evidence="3">SCP</strain>
        <tissue evidence="3">Leaves</tissue>
    </source>
</reference>
<dbReference type="GO" id="GO:0003700">
    <property type="term" value="F:DNA-binding transcription factor activity"/>
    <property type="evidence" value="ECO:0007669"/>
    <property type="project" value="TreeGrafter"/>
</dbReference>
<keyword evidence="3" id="KW-0238">DNA-binding</keyword>
<evidence type="ECO:0000259" key="2">
    <source>
        <dbReference type="PROSITE" id="PS51742"/>
    </source>
</evidence>
<name>A0AAV9AJ66_ACOGR</name>